<name>A0A9W8Y8V5_9PLEO</name>
<gene>
    <name evidence="7" type="ORF">N0V83_005299</name>
</gene>
<organism evidence="7 8">
    <name type="scientific">Neocucurbitaria cava</name>
    <dbReference type="NCBI Taxonomy" id="798079"/>
    <lineage>
        <taxon>Eukaryota</taxon>
        <taxon>Fungi</taxon>
        <taxon>Dikarya</taxon>
        <taxon>Ascomycota</taxon>
        <taxon>Pezizomycotina</taxon>
        <taxon>Dothideomycetes</taxon>
        <taxon>Pleosporomycetidae</taxon>
        <taxon>Pleosporales</taxon>
        <taxon>Pleosporineae</taxon>
        <taxon>Cucurbitariaceae</taxon>
        <taxon>Neocucurbitaria</taxon>
    </lineage>
</organism>
<evidence type="ECO:0000256" key="3">
    <source>
        <dbReference type="ARBA" id="ARBA00022989"/>
    </source>
</evidence>
<feature type="transmembrane region" description="Helical" evidence="6">
    <location>
        <begin position="187"/>
        <end position="209"/>
    </location>
</feature>
<dbReference type="EMBL" id="JAPEUY010000008">
    <property type="protein sequence ID" value="KAJ4370777.1"/>
    <property type="molecule type" value="Genomic_DNA"/>
</dbReference>
<feature type="transmembrane region" description="Helical" evidence="6">
    <location>
        <begin position="585"/>
        <end position="612"/>
    </location>
</feature>
<feature type="transmembrane region" description="Helical" evidence="6">
    <location>
        <begin position="248"/>
        <end position="270"/>
    </location>
</feature>
<dbReference type="OrthoDB" id="2585655at2759"/>
<evidence type="ECO:0000256" key="4">
    <source>
        <dbReference type="ARBA" id="ARBA00023136"/>
    </source>
</evidence>
<proteinExistence type="predicted"/>
<keyword evidence="8" id="KW-1185">Reference proteome</keyword>
<dbReference type="Proteomes" id="UP001140560">
    <property type="component" value="Unassembled WGS sequence"/>
</dbReference>
<dbReference type="Pfam" id="PF07690">
    <property type="entry name" value="MFS_1"/>
    <property type="match status" value="1"/>
</dbReference>
<evidence type="ECO:0000256" key="2">
    <source>
        <dbReference type="ARBA" id="ARBA00022692"/>
    </source>
</evidence>
<keyword evidence="4 6" id="KW-0472">Membrane</keyword>
<dbReference type="InterPro" id="IPR036259">
    <property type="entry name" value="MFS_trans_sf"/>
</dbReference>
<evidence type="ECO:0000256" key="1">
    <source>
        <dbReference type="ARBA" id="ARBA00004141"/>
    </source>
</evidence>
<dbReference type="GO" id="GO:0005886">
    <property type="term" value="C:plasma membrane"/>
    <property type="evidence" value="ECO:0007669"/>
    <property type="project" value="TreeGrafter"/>
</dbReference>
<dbReference type="AlphaFoldDB" id="A0A9W8Y8V5"/>
<evidence type="ECO:0000256" key="5">
    <source>
        <dbReference type="SAM" id="MobiDB-lite"/>
    </source>
</evidence>
<feature type="transmembrane region" description="Helical" evidence="6">
    <location>
        <begin position="553"/>
        <end position="573"/>
    </location>
</feature>
<feature type="transmembrane region" description="Helical" evidence="6">
    <location>
        <begin position="388"/>
        <end position="414"/>
    </location>
</feature>
<feature type="transmembrane region" description="Helical" evidence="6">
    <location>
        <begin position="468"/>
        <end position="490"/>
    </location>
</feature>
<accession>A0A9W8Y8V5</accession>
<feature type="transmembrane region" description="Helical" evidence="6">
    <location>
        <begin position="131"/>
        <end position="150"/>
    </location>
</feature>
<dbReference type="Gene3D" id="1.20.1250.20">
    <property type="entry name" value="MFS general substrate transporter like domains"/>
    <property type="match status" value="1"/>
</dbReference>
<reference evidence="7" key="1">
    <citation type="submission" date="2022-10" db="EMBL/GenBank/DDBJ databases">
        <title>Tapping the CABI collections for fungal endophytes: first genome assemblies for Collariella, Neodidymelliopsis, Ascochyta clinopodiicola, Didymella pomorum, Didymosphaeria variabile, Neocosmospora piperis and Neocucurbitaria cava.</title>
        <authorList>
            <person name="Hill R."/>
        </authorList>
    </citation>
    <scope>NUCLEOTIDE SEQUENCE</scope>
    <source>
        <strain evidence="7">IMI 356814</strain>
    </source>
</reference>
<keyword evidence="3 6" id="KW-1133">Transmembrane helix</keyword>
<dbReference type="GO" id="GO:0022857">
    <property type="term" value="F:transmembrane transporter activity"/>
    <property type="evidence" value="ECO:0007669"/>
    <property type="project" value="InterPro"/>
</dbReference>
<feature type="transmembrane region" description="Helical" evidence="6">
    <location>
        <begin position="426"/>
        <end position="447"/>
    </location>
</feature>
<feature type="transmembrane region" description="Helical" evidence="6">
    <location>
        <begin position="162"/>
        <end position="181"/>
    </location>
</feature>
<evidence type="ECO:0000256" key="6">
    <source>
        <dbReference type="SAM" id="Phobius"/>
    </source>
</evidence>
<feature type="transmembrane region" description="Helical" evidence="6">
    <location>
        <begin position="94"/>
        <end position="125"/>
    </location>
</feature>
<protein>
    <recommendedName>
        <fullName evidence="9">MFS transporter</fullName>
    </recommendedName>
</protein>
<comment type="subcellular location">
    <subcellularLocation>
        <location evidence="1">Membrane</location>
        <topology evidence="1">Multi-pass membrane protein</topology>
    </subcellularLocation>
</comment>
<feature type="region of interest" description="Disordered" evidence="5">
    <location>
        <begin position="301"/>
        <end position="354"/>
    </location>
</feature>
<feature type="transmembrane region" description="Helical" evidence="6">
    <location>
        <begin position="502"/>
        <end position="523"/>
    </location>
</feature>
<dbReference type="PANTHER" id="PTHR23502">
    <property type="entry name" value="MAJOR FACILITATOR SUPERFAMILY"/>
    <property type="match status" value="1"/>
</dbReference>
<comment type="caution">
    <text evidence="7">The sequence shown here is derived from an EMBL/GenBank/DDBJ whole genome shotgun (WGS) entry which is preliminary data.</text>
</comment>
<dbReference type="PANTHER" id="PTHR23502:SF29">
    <property type="entry name" value="TRANSPORTER, PUTATIVE (AFU_ORTHOLOGUE AFUA_6G06680)-RELATED"/>
    <property type="match status" value="1"/>
</dbReference>
<evidence type="ECO:0000313" key="7">
    <source>
        <dbReference type="EMBL" id="KAJ4370777.1"/>
    </source>
</evidence>
<dbReference type="SUPFAM" id="SSF103473">
    <property type="entry name" value="MFS general substrate transporter"/>
    <property type="match status" value="1"/>
</dbReference>
<evidence type="ECO:0000313" key="8">
    <source>
        <dbReference type="Proteomes" id="UP001140560"/>
    </source>
</evidence>
<feature type="compositionally biased region" description="Basic and acidic residues" evidence="5">
    <location>
        <begin position="320"/>
        <end position="341"/>
    </location>
</feature>
<evidence type="ECO:0008006" key="9">
    <source>
        <dbReference type="Google" id="ProtNLM"/>
    </source>
</evidence>
<sequence length="656" mass="72385">MGLGILPDHKLEHVPGTAHVLQGDERRAFEHNAARGTNLKYDETGTILLVPQPSDDPNDPLLYQTTPLFNEKRQNRADYLCVLEQNWPLWRRDLALALLSLLSVISATLSPILAANTVSLALYFQHNLTDMALLTGYHLLGVGLAGFLFVPSARIWGKRHVYILGNVIVVFSCVWGGATGANYASFLWARIFQGVGLAPFEALVNASVGDLYHVHQRGVRMAVSNFCVFGGAFFTPVLVGVISDRLGYQWTFYFVAIFAGVMLPLVILFVPETAYKREVQFDIDTMGNLVAADGSELKRKKGLGAEGEGGAGSSNSSSGEMERGGQHGSTLEKKPLNENHTVDQGTPPPPPRKATFLETLAPFNGRKSSSRYLHLALRPFPLFLHPGILWSCLIQGVLIGFTVLIGIVLAIIMLGPPLWFGEVKTGYMYTGAFIGALLGFALTGLVADWSARVMTRANGGVYEPEFRMVLVVPQVLFGCAGIFGFGWTSGDAARYGWFWPDFFFALVVMGMVCGAVGSALYIVDAHRKFSLETLAKWGVRILMRRVGDMSVEAFTCLLVFKNLFSFGLTFKGFDWIVKAGNVKDVFVVVGSVQVAVCALTIPMCKFEIFIVWNAATRRHAYTCTTDIFGKKNRSFFYRYNIFFKATDWVADKLTFW</sequence>
<dbReference type="InterPro" id="IPR011701">
    <property type="entry name" value="MFS"/>
</dbReference>
<feature type="transmembrane region" description="Helical" evidence="6">
    <location>
        <begin position="221"/>
        <end position="242"/>
    </location>
</feature>
<keyword evidence="2 6" id="KW-0812">Transmembrane</keyword>